<protein>
    <submittedName>
        <fullName evidence="6">Homocysteine S-methyltransferase</fullName>
        <ecNumber evidence="6">2.1.1.10</ecNumber>
    </submittedName>
</protein>
<keyword evidence="1 6" id="KW-0489">Methyltransferase</keyword>
<keyword evidence="3" id="KW-0479">Metal-binding</keyword>
<keyword evidence="2 6" id="KW-0808">Transferase</keyword>
<dbReference type="EC" id="2.1.1.10" evidence="6"/>
<sequence length="299" mass="31801">MVEQFEQRLAAGEVVLIDGGTGTELEARGVPMNGSVWCGVAVLDHQDVVRGVHEDYIRAGAEVIVANTFPSNRLALEPAGFGDRVAEINRRAVETARQARENAADRAVLVAGSLSPHSAEGIPDPQPGADTVLAAFREQVAIQAEAGVDLFALEMIPDAFYGRAATQAALESGLPVWLGMTSWSGDGGWQHEDGLGNLVAALARPGVMAVNAMHTDVEQIAPAVEEIRQHWDGVLGAYAHHGGWEPPNWIFHDISPEDYAQAALGWVQQGVQIIGGCCGIRPAHIALLRERLPARIPAG</sequence>
<dbReference type="EMBL" id="CP087164">
    <property type="protein sequence ID" value="UGS35621.1"/>
    <property type="molecule type" value="Genomic_DNA"/>
</dbReference>
<organism evidence="6 7">
    <name type="scientific">Capillimicrobium parvum</name>
    <dbReference type="NCBI Taxonomy" id="2884022"/>
    <lineage>
        <taxon>Bacteria</taxon>
        <taxon>Bacillati</taxon>
        <taxon>Actinomycetota</taxon>
        <taxon>Thermoleophilia</taxon>
        <taxon>Solirubrobacterales</taxon>
        <taxon>Capillimicrobiaceae</taxon>
        <taxon>Capillimicrobium</taxon>
    </lineage>
</organism>
<name>A0A9E6XW89_9ACTN</name>
<dbReference type="InterPro" id="IPR003726">
    <property type="entry name" value="HCY_dom"/>
</dbReference>
<dbReference type="Proteomes" id="UP001162834">
    <property type="component" value="Chromosome"/>
</dbReference>
<dbReference type="GO" id="GO:0009086">
    <property type="term" value="P:methionine biosynthetic process"/>
    <property type="evidence" value="ECO:0007669"/>
    <property type="project" value="InterPro"/>
</dbReference>
<gene>
    <name evidence="6" type="primary">mmuM</name>
    <name evidence="6" type="ORF">DSM104329_02015</name>
</gene>
<accession>A0A9E6XW89</accession>
<evidence type="ECO:0000259" key="5">
    <source>
        <dbReference type="PROSITE" id="PS50970"/>
    </source>
</evidence>
<dbReference type="RefSeq" id="WP_259315303.1">
    <property type="nucleotide sequence ID" value="NZ_CP087164.1"/>
</dbReference>
<dbReference type="AlphaFoldDB" id="A0A9E6XW89"/>
<keyword evidence="3" id="KW-0862">Zinc</keyword>
<keyword evidence="7" id="KW-1185">Reference proteome</keyword>
<dbReference type="KEGG" id="sbae:DSM104329_02015"/>
<evidence type="ECO:0000313" key="7">
    <source>
        <dbReference type="Proteomes" id="UP001162834"/>
    </source>
</evidence>
<feature type="binding site" evidence="3">
    <location>
        <position position="278"/>
    </location>
    <ligand>
        <name>Zn(2+)</name>
        <dbReference type="ChEBI" id="CHEBI:29105"/>
    </ligand>
</feature>
<dbReference type="PIRSF" id="PIRSF037505">
    <property type="entry name" value="Betaine_HMT"/>
    <property type="match status" value="1"/>
</dbReference>
<evidence type="ECO:0000256" key="1">
    <source>
        <dbReference type="ARBA" id="ARBA00022603"/>
    </source>
</evidence>
<dbReference type="SUPFAM" id="SSF82282">
    <property type="entry name" value="Homocysteine S-methyltransferase"/>
    <property type="match status" value="1"/>
</dbReference>
<dbReference type="PANTHER" id="PTHR11103:SF18">
    <property type="entry name" value="SLR1189 PROTEIN"/>
    <property type="match status" value="1"/>
</dbReference>
<dbReference type="Gene3D" id="3.20.20.330">
    <property type="entry name" value="Homocysteine-binding-like domain"/>
    <property type="match status" value="1"/>
</dbReference>
<feature type="domain" description="Hcy-binding" evidence="5">
    <location>
        <begin position="3"/>
        <end position="292"/>
    </location>
</feature>
<evidence type="ECO:0000256" key="4">
    <source>
        <dbReference type="PROSITE-ProRule" id="PRU00333"/>
    </source>
</evidence>
<evidence type="ECO:0000313" key="6">
    <source>
        <dbReference type="EMBL" id="UGS35621.1"/>
    </source>
</evidence>
<evidence type="ECO:0000256" key="2">
    <source>
        <dbReference type="ARBA" id="ARBA00022679"/>
    </source>
</evidence>
<dbReference type="PANTHER" id="PTHR11103">
    <property type="entry name" value="SLR1189 PROTEIN"/>
    <property type="match status" value="1"/>
</dbReference>
<dbReference type="Pfam" id="PF02574">
    <property type="entry name" value="S-methyl_trans"/>
    <property type="match status" value="1"/>
</dbReference>
<evidence type="ECO:0000256" key="3">
    <source>
        <dbReference type="PIRSR" id="PIRSR037505-2"/>
    </source>
</evidence>
<feature type="binding site" evidence="3">
    <location>
        <position position="277"/>
    </location>
    <ligand>
        <name>Zn(2+)</name>
        <dbReference type="ChEBI" id="CHEBI:29105"/>
    </ligand>
</feature>
<dbReference type="InterPro" id="IPR036589">
    <property type="entry name" value="HCY_dom_sf"/>
</dbReference>
<dbReference type="PROSITE" id="PS50970">
    <property type="entry name" value="HCY"/>
    <property type="match status" value="1"/>
</dbReference>
<dbReference type="InterPro" id="IPR017226">
    <property type="entry name" value="BHMT-like"/>
</dbReference>
<comment type="cofactor">
    <cofactor evidence="3">
        <name>Zn(2+)</name>
        <dbReference type="ChEBI" id="CHEBI:29105"/>
    </cofactor>
    <text evidence="3">Binds 1 zinc ion per subunit.</text>
</comment>
<dbReference type="GO" id="GO:0032259">
    <property type="term" value="P:methylation"/>
    <property type="evidence" value="ECO:0007669"/>
    <property type="project" value="UniProtKB-KW"/>
</dbReference>
<reference evidence="6" key="1">
    <citation type="journal article" date="2022" name="Int. J. Syst. Evol. Microbiol.">
        <title>Pseudomonas aegrilactucae sp. nov. and Pseudomonas morbosilactucae sp. nov., pathogens causing bacterial rot of lettuce in Japan.</title>
        <authorList>
            <person name="Sawada H."/>
            <person name="Fujikawa T."/>
            <person name="Satou M."/>
        </authorList>
    </citation>
    <scope>NUCLEOTIDE SEQUENCE</scope>
    <source>
        <strain evidence="6">0166_1</strain>
    </source>
</reference>
<dbReference type="GO" id="GO:0008270">
    <property type="term" value="F:zinc ion binding"/>
    <property type="evidence" value="ECO:0007669"/>
    <property type="project" value="InterPro"/>
</dbReference>
<comment type="caution">
    <text evidence="4">Lacks conserved residue(s) required for the propagation of feature annotation.</text>
</comment>
<dbReference type="GO" id="GO:0008168">
    <property type="term" value="F:methyltransferase activity"/>
    <property type="evidence" value="ECO:0007669"/>
    <property type="project" value="UniProtKB-KW"/>
</dbReference>
<proteinExistence type="predicted"/>